<reference evidence="1 2" key="2">
    <citation type="journal article" date="2017" name="Front. Plant Sci.">
        <title>Gene Classification and Mining of Molecular Markers Useful in Red Clover (Trifolium pratense) Breeding.</title>
        <authorList>
            <person name="Istvanek J."/>
            <person name="Dluhosova J."/>
            <person name="Dluhos P."/>
            <person name="Patkova L."/>
            <person name="Nedelnik J."/>
            <person name="Repkova J."/>
        </authorList>
    </citation>
    <scope>NUCLEOTIDE SEQUENCE [LARGE SCALE GENOMIC DNA]</scope>
    <source>
        <strain evidence="2">cv. Tatra</strain>
        <tissue evidence="1">Young leaves</tissue>
    </source>
</reference>
<accession>A0A2K3KKX0</accession>
<sequence>MSCWLSDVKATDKATQAVRKCRKINAVAEREIARDSESSQWQDEL</sequence>
<comment type="caution">
    <text evidence="1">The sequence shown here is derived from an EMBL/GenBank/DDBJ whole genome shotgun (WGS) entry which is preliminary data.</text>
</comment>
<name>A0A2K3KKX0_TRIPR</name>
<dbReference type="Proteomes" id="UP000236291">
    <property type="component" value="Unassembled WGS sequence"/>
</dbReference>
<feature type="non-terminal residue" evidence="1">
    <location>
        <position position="45"/>
    </location>
</feature>
<dbReference type="AlphaFoldDB" id="A0A2K3KKX0"/>
<evidence type="ECO:0000313" key="2">
    <source>
        <dbReference type="Proteomes" id="UP000236291"/>
    </source>
</evidence>
<protein>
    <submittedName>
        <fullName evidence="1">Uncharacterized protein</fullName>
    </submittedName>
</protein>
<organism evidence="1 2">
    <name type="scientific">Trifolium pratense</name>
    <name type="common">Red clover</name>
    <dbReference type="NCBI Taxonomy" id="57577"/>
    <lineage>
        <taxon>Eukaryota</taxon>
        <taxon>Viridiplantae</taxon>
        <taxon>Streptophyta</taxon>
        <taxon>Embryophyta</taxon>
        <taxon>Tracheophyta</taxon>
        <taxon>Spermatophyta</taxon>
        <taxon>Magnoliopsida</taxon>
        <taxon>eudicotyledons</taxon>
        <taxon>Gunneridae</taxon>
        <taxon>Pentapetalae</taxon>
        <taxon>rosids</taxon>
        <taxon>fabids</taxon>
        <taxon>Fabales</taxon>
        <taxon>Fabaceae</taxon>
        <taxon>Papilionoideae</taxon>
        <taxon>50 kb inversion clade</taxon>
        <taxon>NPAAA clade</taxon>
        <taxon>Hologalegina</taxon>
        <taxon>IRL clade</taxon>
        <taxon>Trifolieae</taxon>
        <taxon>Trifolium</taxon>
    </lineage>
</organism>
<reference evidence="1 2" key="1">
    <citation type="journal article" date="2014" name="Am. J. Bot.">
        <title>Genome assembly and annotation for red clover (Trifolium pratense; Fabaceae).</title>
        <authorList>
            <person name="Istvanek J."/>
            <person name="Jaros M."/>
            <person name="Krenek A."/>
            <person name="Repkova J."/>
        </authorList>
    </citation>
    <scope>NUCLEOTIDE SEQUENCE [LARGE SCALE GENOMIC DNA]</scope>
    <source>
        <strain evidence="2">cv. Tatra</strain>
        <tissue evidence="1">Young leaves</tissue>
    </source>
</reference>
<proteinExistence type="predicted"/>
<gene>
    <name evidence="1" type="ORF">L195_g063297</name>
</gene>
<dbReference type="EMBL" id="ASHM01201348">
    <property type="protein sequence ID" value="PNX66958.1"/>
    <property type="molecule type" value="Genomic_DNA"/>
</dbReference>
<evidence type="ECO:0000313" key="1">
    <source>
        <dbReference type="EMBL" id="PNX66958.1"/>
    </source>
</evidence>